<feature type="chain" id="PRO_5020308315" description="Proliferating cell nuclear antigen PCNA N-terminal domain-containing protein" evidence="2">
    <location>
        <begin position="16"/>
        <end position="269"/>
    </location>
</feature>
<evidence type="ECO:0000256" key="1">
    <source>
        <dbReference type="ARBA" id="ARBA00023125"/>
    </source>
</evidence>
<dbReference type="InterPro" id="IPR022648">
    <property type="entry name" value="Pr_cel_nuc_antig_N"/>
</dbReference>
<dbReference type="InterPro" id="IPR000730">
    <property type="entry name" value="Pr_cel_nuc_antig"/>
</dbReference>
<keyword evidence="1" id="KW-0238">DNA-binding</keyword>
<proteinExistence type="predicted"/>
<organism evidence="4 5">
    <name type="scientific">Camellia sinensis var. sinensis</name>
    <name type="common">China tea</name>
    <dbReference type="NCBI Taxonomy" id="542762"/>
    <lineage>
        <taxon>Eukaryota</taxon>
        <taxon>Viridiplantae</taxon>
        <taxon>Streptophyta</taxon>
        <taxon>Embryophyta</taxon>
        <taxon>Tracheophyta</taxon>
        <taxon>Spermatophyta</taxon>
        <taxon>Magnoliopsida</taxon>
        <taxon>eudicotyledons</taxon>
        <taxon>Gunneridae</taxon>
        <taxon>Pentapetalae</taxon>
        <taxon>asterids</taxon>
        <taxon>Ericales</taxon>
        <taxon>Theaceae</taxon>
        <taxon>Camellia</taxon>
    </lineage>
</organism>
<reference evidence="4 5" key="1">
    <citation type="journal article" date="2018" name="Proc. Natl. Acad. Sci. U.S.A.">
        <title>Draft genome sequence of Camellia sinensis var. sinensis provides insights into the evolution of the tea genome and tea quality.</title>
        <authorList>
            <person name="Wei C."/>
            <person name="Yang H."/>
            <person name="Wang S."/>
            <person name="Zhao J."/>
            <person name="Liu C."/>
            <person name="Gao L."/>
            <person name="Xia E."/>
            <person name="Lu Y."/>
            <person name="Tai Y."/>
            <person name="She G."/>
            <person name="Sun J."/>
            <person name="Cao H."/>
            <person name="Tong W."/>
            <person name="Gao Q."/>
            <person name="Li Y."/>
            <person name="Deng W."/>
            <person name="Jiang X."/>
            <person name="Wang W."/>
            <person name="Chen Q."/>
            <person name="Zhang S."/>
            <person name="Li H."/>
            <person name="Wu J."/>
            <person name="Wang P."/>
            <person name="Li P."/>
            <person name="Shi C."/>
            <person name="Zheng F."/>
            <person name="Jian J."/>
            <person name="Huang B."/>
            <person name="Shan D."/>
            <person name="Shi M."/>
            <person name="Fang C."/>
            <person name="Yue Y."/>
            <person name="Li F."/>
            <person name="Li D."/>
            <person name="Wei S."/>
            <person name="Han B."/>
            <person name="Jiang C."/>
            <person name="Yin Y."/>
            <person name="Xia T."/>
            <person name="Zhang Z."/>
            <person name="Bennetzen J.L."/>
            <person name="Zhao S."/>
            <person name="Wan X."/>
        </authorList>
    </citation>
    <scope>NUCLEOTIDE SEQUENCE [LARGE SCALE GENOMIC DNA]</scope>
    <source>
        <strain evidence="5">cv. Shuchazao</strain>
        <tissue evidence="4">Leaf</tissue>
    </source>
</reference>
<dbReference type="GO" id="GO:0019985">
    <property type="term" value="P:translesion synthesis"/>
    <property type="evidence" value="ECO:0007669"/>
    <property type="project" value="TreeGrafter"/>
</dbReference>
<protein>
    <recommendedName>
        <fullName evidence="3">Proliferating cell nuclear antigen PCNA N-terminal domain-containing protein</fullName>
    </recommendedName>
</protein>
<dbReference type="AlphaFoldDB" id="A0A4S4DNG7"/>
<dbReference type="GO" id="GO:0003677">
    <property type="term" value="F:DNA binding"/>
    <property type="evidence" value="ECO:0007669"/>
    <property type="project" value="UniProtKB-KW"/>
</dbReference>
<dbReference type="Pfam" id="PF00705">
    <property type="entry name" value="PCNA_N"/>
    <property type="match status" value="1"/>
</dbReference>
<feature type="signal peptide" evidence="2">
    <location>
        <begin position="1"/>
        <end position="15"/>
    </location>
</feature>
<evidence type="ECO:0000313" key="4">
    <source>
        <dbReference type="EMBL" id="THG04572.1"/>
    </source>
</evidence>
<dbReference type="GO" id="GO:0043626">
    <property type="term" value="C:PCNA complex"/>
    <property type="evidence" value="ECO:0007669"/>
    <property type="project" value="TreeGrafter"/>
</dbReference>
<dbReference type="Proteomes" id="UP000306102">
    <property type="component" value="Unassembled WGS sequence"/>
</dbReference>
<dbReference type="GO" id="GO:0006272">
    <property type="term" value="P:leading strand elongation"/>
    <property type="evidence" value="ECO:0007669"/>
    <property type="project" value="TreeGrafter"/>
</dbReference>
<dbReference type="InterPro" id="IPR046938">
    <property type="entry name" value="DNA_clamp_sf"/>
</dbReference>
<dbReference type="STRING" id="542762.A0A4S4DNG7"/>
<accession>A0A4S4DNG7</accession>
<dbReference type="EMBL" id="SDRB02010741">
    <property type="protein sequence ID" value="THG04572.1"/>
    <property type="molecule type" value="Genomic_DNA"/>
</dbReference>
<evidence type="ECO:0000313" key="5">
    <source>
        <dbReference type="Proteomes" id="UP000306102"/>
    </source>
</evidence>
<keyword evidence="2" id="KW-0732">Signal</keyword>
<gene>
    <name evidence="4" type="ORF">TEA_028232</name>
</gene>
<feature type="domain" description="Proliferating cell nuclear antigen PCNA N-terminal" evidence="3">
    <location>
        <begin position="1"/>
        <end position="109"/>
    </location>
</feature>
<comment type="caution">
    <text evidence="4">The sequence shown here is derived from an EMBL/GenBank/DDBJ whole genome shotgun (WGS) entry which is preliminary data.</text>
</comment>
<dbReference type="Gene3D" id="3.70.10.10">
    <property type="match status" value="1"/>
</dbReference>
<dbReference type="SUPFAM" id="SSF55979">
    <property type="entry name" value="DNA clamp"/>
    <property type="match status" value="1"/>
</dbReference>
<evidence type="ECO:0000256" key="2">
    <source>
        <dbReference type="SAM" id="SignalP"/>
    </source>
</evidence>
<dbReference type="GO" id="GO:0006275">
    <property type="term" value="P:regulation of DNA replication"/>
    <property type="evidence" value="ECO:0007669"/>
    <property type="project" value="InterPro"/>
</dbReference>
<dbReference type="PANTHER" id="PTHR11352">
    <property type="entry name" value="PROLIFERATING CELL NUCLEAR ANTIGEN"/>
    <property type="match status" value="1"/>
</dbReference>
<keyword evidence="5" id="KW-1185">Reference proteome</keyword>
<sequence>MLLLHLVQAILLKNAVSPLTKISAIARAICTADGISLQISPSSAFGMVMAVLRINSSCFEDFRCDASVEGVDSLDLSVLNSILFVTNDRDSIIVTAYFDDDKTLIYFNFLDNTGFKLDCVPVALGIRTIEYKVPHPASTPDILGIKEPEYEYEVIVGIPSERFRRVLRHLRLYEEYTVDVSVTDGRVVTFSSGSEHLDLTKENGCIFWGTEENDWVHFRIFLHGMNSFIEASENSALVWMFKSPDSPAMLNCPIGPLGNIKYYFSQDDY</sequence>
<dbReference type="GO" id="GO:0006298">
    <property type="term" value="P:mismatch repair"/>
    <property type="evidence" value="ECO:0007669"/>
    <property type="project" value="TreeGrafter"/>
</dbReference>
<dbReference type="GO" id="GO:0030337">
    <property type="term" value="F:DNA polymerase processivity factor activity"/>
    <property type="evidence" value="ECO:0007669"/>
    <property type="project" value="InterPro"/>
</dbReference>
<evidence type="ECO:0000259" key="3">
    <source>
        <dbReference type="Pfam" id="PF00705"/>
    </source>
</evidence>
<name>A0A4S4DNG7_CAMSN</name>
<dbReference type="PANTHER" id="PTHR11352:SF0">
    <property type="entry name" value="PROLIFERATING CELL NUCLEAR ANTIGEN"/>
    <property type="match status" value="1"/>
</dbReference>